<evidence type="ECO:0000313" key="2">
    <source>
        <dbReference type="Proteomes" id="UP000030960"/>
    </source>
</evidence>
<dbReference type="EMBL" id="JSUQ01000010">
    <property type="protein sequence ID" value="KHQ52745.1"/>
    <property type="molecule type" value="Genomic_DNA"/>
</dbReference>
<keyword evidence="2" id="KW-1185">Reference proteome</keyword>
<reference evidence="1 2" key="1">
    <citation type="submission" date="2014-10" db="EMBL/GenBank/DDBJ databases">
        <title>Genome sequence of Ponticoccus sp. strain UMTAT08 isolated from clonal culture of toxic dinoflagellate Alexandrium tamiyavanichii.</title>
        <authorList>
            <person name="Gan H.Y."/>
            <person name="Muhd D.-D."/>
            <person name="Mohd Noor M.E."/>
            <person name="Yeong Y.S."/>
            <person name="Usup G."/>
        </authorList>
    </citation>
    <scope>NUCLEOTIDE SEQUENCE [LARGE SCALE GENOMIC DNA]</scope>
    <source>
        <strain evidence="1 2">UMTAT08</strain>
    </source>
</reference>
<protein>
    <submittedName>
        <fullName evidence="1">Uncharacterized protein</fullName>
    </submittedName>
</protein>
<dbReference type="AlphaFoldDB" id="A0A0B3RNI5"/>
<dbReference type="RefSeq" id="WP_069207940.1">
    <property type="nucleotide sequence ID" value="NZ_JSUQ01000010.1"/>
</dbReference>
<comment type="caution">
    <text evidence="1">The sequence shown here is derived from an EMBL/GenBank/DDBJ whole genome shotgun (WGS) entry which is preliminary data.</text>
</comment>
<proteinExistence type="predicted"/>
<gene>
    <name evidence="1" type="ORF">OA50_02781</name>
</gene>
<accession>A0A0B3RNI5</accession>
<organism evidence="1 2">
    <name type="scientific">Mameliella alba</name>
    <dbReference type="NCBI Taxonomy" id="561184"/>
    <lineage>
        <taxon>Bacteria</taxon>
        <taxon>Pseudomonadati</taxon>
        <taxon>Pseudomonadota</taxon>
        <taxon>Alphaproteobacteria</taxon>
        <taxon>Rhodobacterales</taxon>
        <taxon>Roseobacteraceae</taxon>
        <taxon>Mameliella</taxon>
    </lineage>
</organism>
<dbReference type="OrthoDB" id="7867229at2"/>
<dbReference type="Proteomes" id="UP000030960">
    <property type="component" value="Unassembled WGS sequence"/>
</dbReference>
<evidence type="ECO:0000313" key="1">
    <source>
        <dbReference type="EMBL" id="KHQ52745.1"/>
    </source>
</evidence>
<dbReference type="STRING" id="561184.SAMN05216376_10868"/>
<name>A0A0B3RNI5_9RHOB</name>
<sequence length="182" mass="19591">MLRLIPILALLSACTALVPQTLQDLRKVDQLTADPVDFQIHLHLPEGLDLLPDSARLTLTAVSARGAFDESFVLRRRDMRDGSLILAVAPAGLDGLRAAQARARTWKTEAPERTSGSLEMSFGLCLHGSGPDMDAPVSADIVLENGGQARPLLRPQPVGRYLKTLKARADTTPAPCPSATRH</sequence>